<dbReference type="RefSeq" id="WP_087288420.1">
    <property type="nucleotide sequence ID" value="NZ_NFJD01000003.1"/>
</dbReference>
<keyword evidence="2" id="KW-1185">Reference proteome</keyword>
<dbReference type="OrthoDB" id="290036at2"/>
<organism evidence="1 2">
    <name type="scientific">Candidatus Avelusimicrobium gallicola</name>
    <dbReference type="NCBI Taxonomy" id="2562704"/>
    <lineage>
        <taxon>Bacteria</taxon>
        <taxon>Pseudomonadati</taxon>
        <taxon>Elusimicrobiota</taxon>
        <taxon>Elusimicrobia</taxon>
        <taxon>Elusimicrobiales</taxon>
        <taxon>Elusimicrobiaceae</taxon>
        <taxon>Candidatus Avelusimicrobium</taxon>
    </lineage>
</organism>
<dbReference type="SUPFAM" id="SSF82784">
    <property type="entry name" value="OsmC-like"/>
    <property type="match status" value="1"/>
</dbReference>
<evidence type="ECO:0000313" key="1">
    <source>
        <dbReference type="EMBL" id="OUO56474.1"/>
    </source>
</evidence>
<dbReference type="InterPro" id="IPR036102">
    <property type="entry name" value="OsmC/Ohrsf"/>
</dbReference>
<dbReference type="Gene3D" id="3.30.300.20">
    <property type="match status" value="1"/>
</dbReference>
<dbReference type="PANTHER" id="PTHR39624">
    <property type="entry name" value="PROTEIN INVOLVED IN RIMO-MEDIATED BETA-METHYLTHIOLATION OF RIBOSOMAL PROTEIN S12 YCAO"/>
    <property type="match status" value="1"/>
</dbReference>
<comment type="caution">
    <text evidence="1">The sequence shown here is derived from an EMBL/GenBank/DDBJ whole genome shotgun (WGS) entry which is preliminary data.</text>
</comment>
<dbReference type="AlphaFoldDB" id="A0A1Y4DBC4"/>
<accession>A0A1Y4DBC4</accession>
<dbReference type="InterPro" id="IPR003718">
    <property type="entry name" value="OsmC/Ohr_fam"/>
</dbReference>
<gene>
    <name evidence="1" type="ORF">B5F75_04580</name>
</gene>
<dbReference type="EMBL" id="NFJD01000003">
    <property type="protein sequence ID" value="OUO56474.1"/>
    <property type="molecule type" value="Genomic_DNA"/>
</dbReference>
<evidence type="ECO:0000313" key="2">
    <source>
        <dbReference type="Proteomes" id="UP000196368"/>
    </source>
</evidence>
<evidence type="ECO:0008006" key="3">
    <source>
        <dbReference type="Google" id="ProtNLM"/>
    </source>
</evidence>
<sequence length="128" mass="14427">MKITFEGNKKVKVHVKNFDIMTDQSKEHGGDSSAPTPIDLFLASLGSCSGVFVLNFLKQHNLPETVYLTLEPEWNINEYVIDKIKVFIHVPPDFPAKYENALVEVAKRCLVARHVKITHEISVVHEAA</sequence>
<proteinExistence type="predicted"/>
<dbReference type="InterPro" id="IPR015946">
    <property type="entry name" value="KH_dom-like_a/b"/>
</dbReference>
<dbReference type="PANTHER" id="PTHR39624:SF2">
    <property type="entry name" value="OSMC-LIKE PROTEIN"/>
    <property type="match status" value="1"/>
</dbReference>
<dbReference type="Proteomes" id="UP000196368">
    <property type="component" value="Unassembled WGS sequence"/>
</dbReference>
<name>A0A1Y4DBC4_9BACT</name>
<protein>
    <recommendedName>
        <fullName evidence="3">Osmotically inducible protein OsmC</fullName>
    </recommendedName>
</protein>
<reference evidence="2" key="1">
    <citation type="submission" date="2017-04" db="EMBL/GenBank/DDBJ databases">
        <title>Function of individual gut microbiota members based on whole genome sequencing of pure cultures obtained from chicken caecum.</title>
        <authorList>
            <person name="Medvecky M."/>
            <person name="Cejkova D."/>
            <person name="Polansky O."/>
            <person name="Karasova D."/>
            <person name="Kubasova T."/>
            <person name="Cizek A."/>
            <person name="Rychlik I."/>
        </authorList>
    </citation>
    <scope>NUCLEOTIDE SEQUENCE [LARGE SCALE GENOMIC DNA]</scope>
    <source>
        <strain evidence="2">An273</strain>
    </source>
</reference>
<dbReference type="Pfam" id="PF02566">
    <property type="entry name" value="OsmC"/>
    <property type="match status" value="1"/>
</dbReference>